<dbReference type="Proteomes" id="UP000245119">
    <property type="component" value="Linkage Group LG11"/>
</dbReference>
<reference evidence="2 3" key="1">
    <citation type="submission" date="2018-04" db="EMBL/GenBank/DDBJ databases">
        <title>The genome of golden apple snail Pomacea canaliculata provides insight into stress tolerance and invasive adaptation.</title>
        <authorList>
            <person name="Liu C."/>
            <person name="Liu B."/>
            <person name="Ren Y."/>
            <person name="Zhang Y."/>
            <person name="Wang H."/>
            <person name="Li S."/>
            <person name="Jiang F."/>
            <person name="Yin L."/>
            <person name="Zhang G."/>
            <person name="Qian W."/>
            <person name="Fan W."/>
        </authorList>
    </citation>
    <scope>NUCLEOTIDE SEQUENCE [LARGE SCALE GENOMIC DNA]</scope>
    <source>
        <strain evidence="2">SZHN2017</strain>
        <tissue evidence="2">Muscle</tissue>
    </source>
</reference>
<evidence type="ECO:0000313" key="2">
    <source>
        <dbReference type="EMBL" id="PVD21997.1"/>
    </source>
</evidence>
<accession>A0A2T7NLE6</accession>
<organism evidence="2 3">
    <name type="scientific">Pomacea canaliculata</name>
    <name type="common">Golden apple snail</name>
    <dbReference type="NCBI Taxonomy" id="400727"/>
    <lineage>
        <taxon>Eukaryota</taxon>
        <taxon>Metazoa</taxon>
        <taxon>Spiralia</taxon>
        <taxon>Lophotrochozoa</taxon>
        <taxon>Mollusca</taxon>
        <taxon>Gastropoda</taxon>
        <taxon>Caenogastropoda</taxon>
        <taxon>Architaenioglossa</taxon>
        <taxon>Ampullarioidea</taxon>
        <taxon>Ampullariidae</taxon>
        <taxon>Pomacea</taxon>
    </lineage>
</organism>
<sequence length="293" mass="32601">MKRSSGGRVLPAAPNSTTPTLAARGQACVQQMTSSITEAVKGESLLPLRRPVKLRRPAKYASAGTTTVSSVRVRRSLSHGPSLYYEERKAQKVITWSEATNARPPLRIDMEGPTPCTYSPRVKPLQETNAPAFTFGSRCQPEKDGGSRTSWAKTWFQTPHVWLNKVDFGREELWPSPAQYHKPSCLGPRQRTMPEAPSYTFGHRSEYSIVKQGAGKEPSPNEYQPHLADKIVLRRSPAFTHQLRREGTVLWGASEITPGPAFYNPVVPSREAPAFTIRGIRRENTHLPGPYSL</sequence>
<dbReference type="EMBL" id="PZQS01000011">
    <property type="protein sequence ID" value="PVD21997.1"/>
    <property type="molecule type" value="Genomic_DNA"/>
</dbReference>
<name>A0A2T7NLE6_POMCA</name>
<feature type="region of interest" description="Disordered" evidence="1">
    <location>
        <begin position="1"/>
        <end position="21"/>
    </location>
</feature>
<gene>
    <name evidence="2" type="ORF">C0Q70_17800</name>
</gene>
<dbReference type="AlphaFoldDB" id="A0A2T7NLE6"/>
<keyword evidence="3" id="KW-1185">Reference proteome</keyword>
<proteinExistence type="predicted"/>
<comment type="caution">
    <text evidence="2">The sequence shown here is derived from an EMBL/GenBank/DDBJ whole genome shotgun (WGS) entry which is preliminary data.</text>
</comment>
<dbReference type="Pfam" id="PF07004">
    <property type="entry name" value="SHIPPO-rpt"/>
    <property type="match status" value="3"/>
</dbReference>
<protein>
    <submittedName>
        <fullName evidence="2">Uncharacterized protein</fullName>
    </submittedName>
</protein>
<dbReference type="OMA" id="YDVEDCY"/>
<evidence type="ECO:0000313" key="3">
    <source>
        <dbReference type="Proteomes" id="UP000245119"/>
    </source>
</evidence>
<dbReference type="InterPro" id="IPR010736">
    <property type="entry name" value="SHIPPO-rpt"/>
</dbReference>
<evidence type="ECO:0000256" key="1">
    <source>
        <dbReference type="SAM" id="MobiDB-lite"/>
    </source>
</evidence>